<dbReference type="GO" id="GO:0031428">
    <property type="term" value="C:box C/D methylation guide snoRNP complex"/>
    <property type="evidence" value="ECO:0007669"/>
    <property type="project" value="InterPro"/>
</dbReference>
<evidence type="ECO:0008006" key="3">
    <source>
        <dbReference type="Google" id="ProtNLM"/>
    </source>
</evidence>
<proteinExistence type="predicted"/>
<dbReference type="PANTHER" id="PTHR10894:SF24">
    <property type="entry name" value="OS02G0511800 PROTEIN"/>
    <property type="match status" value="1"/>
</dbReference>
<dbReference type="GO" id="GO:0032040">
    <property type="term" value="C:small-subunit processome"/>
    <property type="evidence" value="ECO:0007669"/>
    <property type="project" value="InterPro"/>
</dbReference>
<dbReference type="PANTHER" id="PTHR10894">
    <property type="entry name" value="NUCLEOLAR PROTEIN 5 NUCLEOLAR PROTEIN NOP5 NOP58"/>
    <property type="match status" value="1"/>
</dbReference>
<accession>A0AAQ3SLN4</accession>
<gene>
    <name evidence="1" type="ORF">U9M48_006163</name>
</gene>
<dbReference type="Proteomes" id="UP001341281">
    <property type="component" value="Chromosome 02"/>
</dbReference>
<organism evidence="1 2">
    <name type="scientific">Paspalum notatum var. saurae</name>
    <dbReference type="NCBI Taxonomy" id="547442"/>
    <lineage>
        <taxon>Eukaryota</taxon>
        <taxon>Viridiplantae</taxon>
        <taxon>Streptophyta</taxon>
        <taxon>Embryophyta</taxon>
        <taxon>Tracheophyta</taxon>
        <taxon>Spermatophyta</taxon>
        <taxon>Magnoliopsida</taxon>
        <taxon>Liliopsida</taxon>
        <taxon>Poales</taxon>
        <taxon>Poaceae</taxon>
        <taxon>PACMAD clade</taxon>
        <taxon>Panicoideae</taxon>
        <taxon>Andropogonodae</taxon>
        <taxon>Paspaleae</taxon>
        <taxon>Paspalinae</taxon>
        <taxon>Paspalum</taxon>
    </lineage>
</organism>
<dbReference type="GO" id="GO:0030515">
    <property type="term" value="F:snoRNA binding"/>
    <property type="evidence" value="ECO:0007669"/>
    <property type="project" value="InterPro"/>
</dbReference>
<dbReference type="InterPro" id="IPR045056">
    <property type="entry name" value="Nop56/Nop58"/>
</dbReference>
<evidence type="ECO:0000313" key="2">
    <source>
        <dbReference type="Proteomes" id="UP001341281"/>
    </source>
</evidence>
<evidence type="ECO:0000313" key="1">
    <source>
        <dbReference type="EMBL" id="WVZ55515.1"/>
    </source>
</evidence>
<sequence>MLLVRKDAQLAIARLLCSVAAALCLLTVDSLGHHGQILVLFETPSGFALFHYNGVRLFRPKALENIWADFTHDYKAKNVIFPVGFEPFKDKTGAINYDTGVSYQLERFIKKWLLPKQKLAVGERKYQEIIETELGISCLFGETVMELMWGLKNLMKTSVPNENLETEEDYLPMSQGMKIILEKYGFDVQPEMVNRRIIDLADTLYEYEFCVNKHAASFKHAGNLLKEISDITSDGWDPLKLVTAVQVMCHPEDAHEPEFFSKVELEKLKSEAPKFDGKFLKNSCSLIYKEIVWAHGVKDDVLSQLRTLLPFKTSEMKDVMDLSKETRICPLLLSL</sequence>
<reference evidence="1 2" key="1">
    <citation type="submission" date="2024-02" db="EMBL/GenBank/DDBJ databases">
        <title>High-quality chromosome-scale genome assembly of Pensacola bahiagrass (Paspalum notatum Flugge var. saurae).</title>
        <authorList>
            <person name="Vega J.M."/>
            <person name="Podio M."/>
            <person name="Orjuela J."/>
            <person name="Siena L.A."/>
            <person name="Pessino S.C."/>
            <person name="Combes M.C."/>
            <person name="Mariac C."/>
            <person name="Albertini E."/>
            <person name="Pupilli F."/>
            <person name="Ortiz J.P.A."/>
            <person name="Leblanc O."/>
        </authorList>
    </citation>
    <scope>NUCLEOTIDE SEQUENCE [LARGE SCALE GENOMIC DNA]</scope>
    <source>
        <strain evidence="1">R1</strain>
        <tissue evidence="1">Leaf</tissue>
    </source>
</reference>
<dbReference type="EMBL" id="CP144746">
    <property type="protein sequence ID" value="WVZ55515.1"/>
    <property type="molecule type" value="Genomic_DNA"/>
</dbReference>
<keyword evidence="2" id="KW-1185">Reference proteome</keyword>
<name>A0AAQ3SLN4_PASNO</name>
<dbReference type="AlphaFoldDB" id="A0AAQ3SLN4"/>
<protein>
    <recommendedName>
        <fullName evidence="3">Nucleolar protein 58/56 N-terminal domain-containing protein</fullName>
    </recommendedName>
</protein>